<feature type="transmembrane region" description="Helical" evidence="7">
    <location>
        <begin position="6"/>
        <end position="24"/>
    </location>
</feature>
<keyword evidence="6 7" id="KW-0472">Membrane</keyword>
<dbReference type="InterPro" id="IPR017896">
    <property type="entry name" value="4Fe4S_Fe-S-bd"/>
</dbReference>
<dbReference type="eggNOG" id="COG0348">
    <property type="taxonomic scope" value="Bacteria"/>
</dbReference>
<evidence type="ECO:0000313" key="9">
    <source>
        <dbReference type="EMBL" id="GAK59064.1"/>
    </source>
</evidence>
<accession>A0A081C3A9</accession>
<feature type="transmembrane region" description="Helical" evidence="7">
    <location>
        <begin position="69"/>
        <end position="88"/>
    </location>
</feature>
<keyword evidence="2" id="KW-1003">Cell membrane</keyword>
<gene>
    <name evidence="9" type="ORF">U27_06040</name>
</gene>
<comment type="subcellular location">
    <subcellularLocation>
        <location evidence="1">Cell membrane</location>
    </subcellularLocation>
</comment>
<evidence type="ECO:0000256" key="2">
    <source>
        <dbReference type="ARBA" id="ARBA00022475"/>
    </source>
</evidence>
<feature type="transmembrane region" description="Helical" evidence="7">
    <location>
        <begin position="125"/>
        <end position="142"/>
    </location>
</feature>
<keyword evidence="4" id="KW-0408">Iron</keyword>
<dbReference type="InterPro" id="IPR052378">
    <property type="entry name" value="NosR_regulator"/>
</dbReference>
<dbReference type="EMBL" id="DF820469">
    <property type="protein sequence ID" value="GAK59064.1"/>
    <property type="molecule type" value="Genomic_DNA"/>
</dbReference>
<feature type="transmembrane region" description="Helical" evidence="7">
    <location>
        <begin position="31"/>
        <end position="49"/>
    </location>
</feature>
<keyword evidence="7" id="KW-1133">Transmembrane helix</keyword>
<evidence type="ECO:0000256" key="6">
    <source>
        <dbReference type="ARBA" id="ARBA00023136"/>
    </source>
</evidence>
<dbReference type="STRING" id="1499967.U27_06040"/>
<keyword evidence="7" id="KW-0812">Transmembrane</keyword>
<dbReference type="PANTHER" id="PTHR30224">
    <property type="entry name" value="ELECTRON TRANSPORT PROTEIN"/>
    <property type="match status" value="1"/>
</dbReference>
<evidence type="ECO:0000259" key="8">
    <source>
        <dbReference type="PROSITE" id="PS51379"/>
    </source>
</evidence>
<dbReference type="Pfam" id="PF12801">
    <property type="entry name" value="Fer4_5"/>
    <property type="match status" value="2"/>
</dbReference>
<dbReference type="HOGENOM" id="CLU_033147_2_1_0"/>
<keyword evidence="10" id="KW-1185">Reference proteome</keyword>
<dbReference type="InterPro" id="IPR017900">
    <property type="entry name" value="4Fe4S_Fe_S_CS"/>
</dbReference>
<sequence>MFETIFVEGNIIYLVFLGVAIIAFHFKKVWLRYPIMLLSLAMIGFLQMGCPSPVRALQTVSENLTQLNTVIPFVAKVVIVVISALFFGKIFCGWVCPKGVIQEFLFQKKLRWQVPPTWDRWLRKLKYVMLLLVIVLPLFWHYKPFNSDTSPFAALFNLGGGTIALVILAGTLFSSLFIYRPFCRYVCPTGALLGLASYFSRVKFLTSHCTACQRACKQCEIGALCCPTKDENDACFSVDKGECIMCGECRGNCPQGIEIKLLGNSQSITTVKAST</sequence>
<keyword evidence="5" id="KW-0411">Iron-sulfur</keyword>
<evidence type="ECO:0000256" key="7">
    <source>
        <dbReference type="SAM" id="Phobius"/>
    </source>
</evidence>
<dbReference type="Proteomes" id="UP000030661">
    <property type="component" value="Unassembled WGS sequence"/>
</dbReference>
<keyword evidence="3" id="KW-0479">Metal-binding</keyword>
<feature type="domain" description="4Fe-4S ferredoxin-type" evidence="8">
    <location>
        <begin position="234"/>
        <end position="264"/>
    </location>
</feature>
<dbReference type="GO" id="GO:0046872">
    <property type="term" value="F:metal ion binding"/>
    <property type="evidence" value="ECO:0007669"/>
    <property type="project" value="UniProtKB-KW"/>
</dbReference>
<organism evidence="9">
    <name type="scientific">Vecturithrix granuli</name>
    <dbReference type="NCBI Taxonomy" id="1499967"/>
    <lineage>
        <taxon>Bacteria</taxon>
        <taxon>Candidatus Moduliflexota</taxon>
        <taxon>Candidatus Vecturitrichia</taxon>
        <taxon>Candidatus Vecturitrichales</taxon>
        <taxon>Candidatus Vecturitrichaceae</taxon>
        <taxon>Candidatus Vecturithrix</taxon>
    </lineage>
</organism>
<dbReference type="AlphaFoldDB" id="A0A081C3A9"/>
<dbReference type="GO" id="GO:0051536">
    <property type="term" value="F:iron-sulfur cluster binding"/>
    <property type="evidence" value="ECO:0007669"/>
    <property type="project" value="UniProtKB-KW"/>
</dbReference>
<evidence type="ECO:0000256" key="4">
    <source>
        <dbReference type="ARBA" id="ARBA00023004"/>
    </source>
</evidence>
<proteinExistence type="predicted"/>
<name>A0A081C3A9_VECG1</name>
<protein>
    <submittedName>
        <fullName evidence="9">4Fe-4S ferredoxin iron-sulfur binding domain protein</fullName>
    </submittedName>
</protein>
<feature type="transmembrane region" description="Helical" evidence="7">
    <location>
        <begin position="154"/>
        <end position="179"/>
    </location>
</feature>
<evidence type="ECO:0000313" key="10">
    <source>
        <dbReference type="Proteomes" id="UP000030661"/>
    </source>
</evidence>
<evidence type="ECO:0000256" key="1">
    <source>
        <dbReference type="ARBA" id="ARBA00004236"/>
    </source>
</evidence>
<dbReference type="GO" id="GO:0005886">
    <property type="term" value="C:plasma membrane"/>
    <property type="evidence" value="ECO:0007669"/>
    <property type="project" value="UniProtKB-SubCell"/>
</dbReference>
<dbReference type="SUPFAM" id="SSF54862">
    <property type="entry name" value="4Fe-4S ferredoxins"/>
    <property type="match status" value="1"/>
</dbReference>
<evidence type="ECO:0000256" key="3">
    <source>
        <dbReference type="ARBA" id="ARBA00022723"/>
    </source>
</evidence>
<dbReference type="PANTHER" id="PTHR30224:SF4">
    <property type="entry name" value="ELECTRON TRANSPORT PROTEIN YCCM-RELATED"/>
    <property type="match status" value="1"/>
</dbReference>
<dbReference type="PROSITE" id="PS00198">
    <property type="entry name" value="4FE4S_FER_1"/>
    <property type="match status" value="1"/>
</dbReference>
<evidence type="ECO:0000256" key="5">
    <source>
        <dbReference type="ARBA" id="ARBA00023014"/>
    </source>
</evidence>
<dbReference type="PROSITE" id="PS51379">
    <property type="entry name" value="4FE4S_FER_2"/>
    <property type="match status" value="1"/>
</dbReference>
<reference evidence="9" key="1">
    <citation type="journal article" date="2015" name="PeerJ">
        <title>First genomic representation of candidate bacterial phylum KSB3 points to enhanced environmental sensing as a trigger of wastewater bulking.</title>
        <authorList>
            <person name="Sekiguchi Y."/>
            <person name="Ohashi A."/>
            <person name="Parks D.H."/>
            <person name="Yamauchi T."/>
            <person name="Tyson G.W."/>
            <person name="Hugenholtz P."/>
        </authorList>
    </citation>
    <scope>NUCLEOTIDE SEQUENCE [LARGE SCALE GENOMIC DNA]</scope>
</reference>